<keyword evidence="1" id="KW-1133">Transmembrane helix</keyword>
<dbReference type="RefSeq" id="WP_278099032.1">
    <property type="nucleotide sequence ID" value="NZ_CP091092.1"/>
</dbReference>
<keyword evidence="1" id="KW-0472">Membrane</keyword>
<dbReference type="Proteomes" id="UP001218895">
    <property type="component" value="Chromosome"/>
</dbReference>
<organism evidence="2 3">
    <name type="scientific">Methanomicrobium antiquum</name>
    <dbReference type="NCBI Taxonomy" id="487686"/>
    <lineage>
        <taxon>Archaea</taxon>
        <taxon>Methanobacteriati</taxon>
        <taxon>Methanobacteriota</taxon>
        <taxon>Stenosarchaea group</taxon>
        <taxon>Methanomicrobia</taxon>
        <taxon>Methanomicrobiales</taxon>
        <taxon>Methanomicrobiaceae</taxon>
        <taxon>Methanomicrobium</taxon>
    </lineage>
</organism>
<dbReference type="GeneID" id="79950442"/>
<evidence type="ECO:0000256" key="1">
    <source>
        <dbReference type="SAM" id="Phobius"/>
    </source>
</evidence>
<feature type="transmembrane region" description="Helical" evidence="1">
    <location>
        <begin position="16"/>
        <end position="35"/>
    </location>
</feature>
<proteinExistence type="predicted"/>
<evidence type="ECO:0000313" key="3">
    <source>
        <dbReference type="Proteomes" id="UP001218895"/>
    </source>
</evidence>
<protein>
    <submittedName>
        <fullName evidence="2">Uncharacterized protein</fullName>
    </submittedName>
</protein>
<gene>
    <name evidence="2" type="ORF">L1994_08550</name>
</gene>
<evidence type="ECO:0000313" key="2">
    <source>
        <dbReference type="EMBL" id="WFN36193.1"/>
    </source>
</evidence>
<reference evidence="2" key="1">
    <citation type="submission" date="2022-01" db="EMBL/GenBank/DDBJ databases">
        <title>Complete genome of Methanomicrobium antiquum DSM 21220.</title>
        <authorList>
            <person name="Chen S.-C."/>
            <person name="You Y.-T."/>
            <person name="Zhou Y.-Z."/>
            <person name="Lai M.-C."/>
        </authorList>
    </citation>
    <scope>NUCLEOTIDE SEQUENCE</scope>
    <source>
        <strain evidence="2">DSM 21220</strain>
    </source>
</reference>
<feature type="transmembrane region" description="Helical" evidence="1">
    <location>
        <begin position="41"/>
        <end position="61"/>
    </location>
</feature>
<name>A0AAF0JTE6_9EURY</name>
<keyword evidence="1" id="KW-0812">Transmembrane</keyword>
<dbReference type="EMBL" id="CP091092">
    <property type="protein sequence ID" value="WFN36193.1"/>
    <property type="molecule type" value="Genomic_DNA"/>
</dbReference>
<dbReference type="KEGG" id="manq:L1994_08550"/>
<dbReference type="AlphaFoldDB" id="A0AAF0JTE6"/>
<sequence length="76" mass="8658">MDDSANRIFKMKFAKLTMMLNAIIFLAAIAILAFFGLIPIYSIQIAAICAVIVLVLSVLFVKHYKRDKAWLHEQED</sequence>
<accession>A0AAF0JTE6</accession>
<keyword evidence="3" id="KW-1185">Reference proteome</keyword>